<dbReference type="EMBL" id="MU277218">
    <property type="protein sequence ID" value="KAI0060538.1"/>
    <property type="molecule type" value="Genomic_DNA"/>
</dbReference>
<sequence length="67" mass="7195">MCHRLVGITRFACGHDVPMTSNTEDCGSTTCIYSANHSQSAHDCASTCTSWYVFSVFVGENSDGIQG</sequence>
<protein>
    <submittedName>
        <fullName evidence="1">Uncharacterized protein</fullName>
    </submittedName>
</protein>
<reference evidence="1" key="2">
    <citation type="journal article" date="2022" name="New Phytol.">
        <title>Evolutionary transition to the ectomycorrhizal habit in the genomes of a hyperdiverse lineage of mushroom-forming fungi.</title>
        <authorList>
            <person name="Looney B."/>
            <person name="Miyauchi S."/>
            <person name="Morin E."/>
            <person name="Drula E."/>
            <person name="Courty P.E."/>
            <person name="Kohler A."/>
            <person name="Kuo A."/>
            <person name="LaButti K."/>
            <person name="Pangilinan J."/>
            <person name="Lipzen A."/>
            <person name="Riley R."/>
            <person name="Andreopoulos W."/>
            <person name="He G."/>
            <person name="Johnson J."/>
            <person name="Nolan M."/>
            <person name="Tritt A."/>
            <person name="Barry K.W."/>
            <person name="Grigoriev I.V."/>
            <person name="Nagy L.G."/>
            <person name="Hibbett D."/>
            <person name="Henrissat B."/>
            <person name="Matheny P.B."/>
            <person name="Labbe J."/>
            <person name="Martin F.M."/>
        </authorList>
    </citation>
    <scope>NUCLEOTIDE SEQUENCE</scope>
    <source>
        <strain evidence="1">HHB10654</strain>
    </source>
</reference>
<gene>
    <name evidence="1" type="ORF">BV25DRAFT_1807295</name>
</gene>
<organism evidence="1 2">
    <name type="scientific">Artomyces pyxidatus</name>
    <dbReference type="NCBI Taxonomy" id="48021"/>
    <lineage>
        <taxon>Eukaryota</taxon>
        <taxon>Fungi</taxon>
        <taxon>Dikarya</taxon>
        <taxon>Basidiomycota</taxon>
        <taxon>Agaricomycotina</taxon>
        <taxon>Agaricomycetes</taxon>
        <taxon>Russulales</taxon>
        <taxon>Auriscalpiaceae</taxon>
        <taxon>Artomyces</taxon>
    </lineage>
</organism>
<keyword evidence="2" id="KW-1185">Reference proteome</keyword>
<comment type="caution">
    <text evidence="1">The sequence shown here is derived from an EMBL/GenBank/DDBJ whole genome shotgun (WGS) entry which is preliminary data.</text>
</comment>
<proteinExistence type="predicted"/>
<evidence type="ECO:0000313" key="1">
    <source>
        <dbReference type="EMBL" id="KAI0060538.1"/>
    </source>
</evidence>
<accession>A0ACB8SVK7</accession>
<reference evidence="1" key="1">
    <citation type="submission" date="2021-03" db="EMBL/GenBank/DDBJ databases">
        <authorList>
            <consortium name="DOE Joint Genome Institute"/>
            <person name="Ahrendt S."/>
            <person name="Looney B.P."/>
            <person name="Miyauchi S."/>
            <person name="Morin E."/>
            <person name="Drula E."/>
            <person name="Courty P.E."/>
            <person name="Chicoki N."/>
            <person name="Fauchery L."/>
            <person name="Kohler A."/>
            <person name="Kuo A."/>
            <person name="Labutti K."/>
            <person name="Pangilinan J."/>
            <person name="Lipzen A."/>
            <person name="Riley R."/>
            <person name="Andreopoulos W."/>
            <person name="He G."/>
            <person name="Johnson J."/>
            <person name="Barry K.W."/>
            <person name="Grigoriev I.V."/>
            <person name="Nagy L."/>
            <person name="Hibbett D."/>
            <person name="Henrissat B."/>
            <person name="Matheny P.B."/>
            <person name="Labbe J."/>
            <person name="Martin F."/>
        </authorList>
    </citation>
    <scope>NUCLEOTIDE SEQUENCE</scope>
    <source>
        <strain evidence="1">HHB10654</strain>
    </source>
</reference>
<evidence type="ECO:0000313" key="2">
    <source>
        <dbReference type="Proteomes" id="UP000814140"/>
    </source>
</evidence>
<name>A0ACB8SVK7_9AGAM</name>
<dbReference type="Proteomes" id="UP000814140">
    <property type="component" value="Unassembled WGS sequence"/>
</dbReference>